<gene>
    <name evidence="3" type="ORF">AOL_s00140g3</name>
</gene>
<dbReference type="RefSeq" id="XP_011125546.1">
    <property type="nucleotide sequence ID" value="XM_011127244.1"/>
</dbReference>
<feature type="region of interest" description="Disordered" evidence="1">
    <location>
        <begin position="168"/>
        <end position="195"/>
    </location>
</feature>
<sequence length="195" mass="22439">MDPVILMLAGGLLVLLPFTAIAVSRCARRLYHLWREFRTTQFIWQNEYHSFEELHSLYDRGDIMLSAVLIASSLQLSHHGMSKAIEAHSTYKSDPWRRLTRTLAFIYIMVRSNKGAERQQVVRWLQNIHRNIPLFEFETNVFVFATFACDGHGKQARSKRLWERGAEYDGGDSELSAKPAPPRQQCTTGETSGEH</sequence>
<organism evidence="3 4">
    <name type="scientific">Arthrobotrys oligospora (strain ATCC 24927 / CBS 115.81 / DSM 1491)</name>
    <name type="common">Nematode-trapping fungus</name>
    <name type="synonym">Didymozoophaga oligospora</name>
    <dbReference type="NCBI Taxonomy" id="756982"/>
    <lineage>
        <taxon>Eukaryota</taxon>
        <taxon>Fungi</taxon>
        <taxon>Dikarya</taxon>
        <taxon>Ascomycota</taxon>
        <taxon>Pezizomycotina</taxon>
        <taxon>Orbiliomycetes</taxon>
        <taxon>Orbiliales</taxon>
        <taxon>Orbiliaceae</taxon>
        <taxon>Orbilia</taxon>
        <taxon>Orbilia oligospora</taxon>
    </lineage>
</organism>
<reference evidence="3 4" key="1">
    <citation type="journal article" date="2011" name="PLoS Pathog.">
        <title>Genomic and proteomic analyses of the fungus Arthrobotrys oligospora provide insights into nematode-trap formation.</title>
        <authorList>
            <person name="Yang J."/>
            <person name="Wang L."/>
            <person name="Ji X."/>
            <person name="Feng Y."/>
            <person name="Li X."/>
            <person name="Zou C."/>
            <person name="Xu J."/>
            <person name="Ren Y."/>
            <person name="Mi Q."/>
            <person name="Wu J."/>
            <person name="Liu S."/>
            <person name="Liu Y."/>
            <person name="Huang X."/>
            <person name="Wang H."/>
            <person name="Niu X."/>
            <person name="Li J."/>
            <person name="Liang L."/>
            <person name="Luo Y."/>
            <person name="Ji K."/>
            <person name="Zhou W."/>
            <person name="Yu Z."/>
            <person name="Li G."/>
            <person name="Liu Y."/>
            <person name="Li L."/>
            <person name="Qiao M."/>
            <person name="Feng L."/>
            <person name="Zhang K.-Q."/>
        </authorList>
    </citation>
    <scope>NUCLEOTIDE SEQUENCE [LARGE SCALE GENOMIC DNA]</scope>
    <source>
        <strain evidence="4">ATCC 24927 / CBS 115.81 / DSM 1491</strain>
    </source>
</reference>
<comment type="caution">
    <text evidence="3">The sequence shown here is derived from an EMBL/GenBank/DDBJ whole genome shotgun (WGS) entry which is preliminary data.</text>
</comment>
<keyword evidence="4" id="KW-1185">Reference proteome</keyword>
<dbReference type="EMBL" id="ADOT01000227">
    <property type="protein sequence ID" value="EGX45687.1"/>
    <property type="molecule type" value="Genomic_DNA"/>
</dbReference>
<dbReference type="Pfam" id="PF09995">
    <property type="entry name" value="MPAB_Lcp_cat"/>
    <property type="match status" value="1"/>
</dbReference>
<name>G1XM34_ARTOA</name>
<dbReference type="HOGENOM" id="CLU_1395990_0_0_1"/>
<dbReference type="AlphaFoldDB" id="G1XM34"/>
<evidence type="ECO:0000313" key="4">
    <source>
        <dbReference type="Proteomes" id="UP000008784"/>
    </source>
</evidence>
<protein>
    <recommendedName>
        <fullName evidence="2">ER-bound oxygenase mpaB/mpaB'/Rubber oxygenase catalytic domain-containing protein</fullName>
    </recommendedName>
</protein>
<dbReference type="InParanoid" id="G1XM34"/>
<proteinExistence type="predicted"/>
<evidence type="ECO:0000313" key="3">
    <source>
        <dbReference type="EMBL" id="EGX45687.1"/>
    </source>
</evidence>
<dbReference type="GO" id="GO:0016491">
    <property type="term" value="F:oxidoreductase activity"/>
    <property type="evidence" value="ECO:0007669"/>
    <property type="project" value="InterPro"/>
</dbReference>
<dbReference type="OrthoDB" id="10445575at2759"/>
<feature type="compositionally biased region" description="Polar residues" evidence="1">
    <location>
        <begin position="184"/>
        <end position="195"/>
    </location>
</feature>
<dbReference type="GeneID" id="22896562"/>
<dbReference type="Proteomes" id="UP000008784">
    <property type="component" value="Unassembled WGS sequence"/>
</dbReference>
<feature type="domain" description="ER-bound oxygenase mpaB/mpaB'/Rubber oxygenase catalytic" evidence="2">
    <location>
        <begin position="61"/>
        <end position="132"/>
    </location>
</feature>
<accession>G1XM34</accession>
<evidence type="ECO:0000256" key="1">
    <source>
        <dbReference type="SAM" id="MobiDB-lite"/>
    </source>
</evidence>
<dbReference type="InterPro" id="IPR018713">
    <property type="entry name" value="MPAB/Lcp_cat_dom"/>
</dbReference>
<evidence type="ECO:0000259" key="2">
    <source>
        <dbReference type="Pfam" id="PF09995"/>
    </source>
</evidence>